<evidence type="ECO:0000313" key="2">
    <source>
        <dbReference type="EMBL" id="EYB97069.1"/>
    </source>
</evidence>
<evidence type="ECO:0000256" key="1">
    <source>
        <dbReference type="SAM" id="MobiDB-lite"/>
    </source>
</evidence>
<evidence type="ECO:0000313" key="3">
    <source>
        <dbReference type="Proteomes" id="UP000024635"/>
    </source>
</evidence>
<feature type="region of interest" description="Disordered" evidence="1">
    <location>
        <begin position="178"/>
        <end position="213"/>
    </location>
</feature>
<dbReference type="OrthoDB" id="5850535at2759"/>
<protein>
    <submittedName>
        <fullName evidence="2">Uncharacterized protein</fullName>
    </submittedName>
</protein>
<dbReference type="STRING" id="53326.A0A016T3D4"/>
<gene>
    <name evidence="2" type="primary">Acey_s0143.g2370</name>
    <name evidence="2" type="ORF">Y032_0143g2370</name>
</gene>
<feature type="compositionally biased region" description="Polar residues" evidence="1">
    <location>
        <begin position="190"/>
        <end position="207"/>
    </location>
</feature>
<accession>A0A016T3D4</accession>
<dbReference type="Proteomes" id="UP000024635">
    <property type="component" value="Unassembled WGS sequence"/>
</dbReference>
<dbReference type="EMBL" id="JARK01001479">
    <property type="protein sequence ID" value="EYB97069.1"/>
    <property type="molecule type" value="Genomic_DNA"/>
</dbReference>
<organism evidence="2 3">
    <name type="scientific">Ancylostoma ceylanicum</name>
    <dbReference type="NCBI Taxonomy" id="53326"/>
    <lineage>
        <taxon>Eukaryota</taxon>
        <taxon>Metazoa</taxon>
        <taxon>Ecdysozoa</taxon>
        <taxon>Nematoda</taxon>
        <taxon>Chromadorea</taxon>
        <taxon>Rhabditida</taxon>
        <taxon>Rhabditina</taxon>
        <taxon>Rhabditomorpha</taxon>
        <taxon>Strongyloidea</taxon>
        <taxon>Ancylostomatidae</taxon>
        <taxon>Ancylostomatinae</taxon>
        <taxon>Ancylostoma</taxon>
    </lineage>
</organism>
<proteinExistence type="predicted"/>
<comment type="caution">
    <text evidence="2">The sequence shown here is derived from an EMBL/GenBank/DDBJ whole genome shotgun (WGS) entry which is preliminary data.</text>
</comment>
<dbReference type="AlphaFoldDB" id="A0A016T3D4"/>
<keyword evidence="3" id="KW-1185">Reference proteome</keyword>
<reference evidence="3" key="1">
    <citation type="journal article" date="2015" name="Nat. Genet.">
        <title>The genome and transcriptome of the zoonotic hookworm Ancylostoma ceylanicum identify infection-specific gene families.</title>
        <authorList>
            <person name="Schwarz E.M."/>
            <person name="Hu Y."/>
            <person name="Antoshechkin I."/>
            <person name="Miller M.M."/>
            <person name="Sternberg P.W."/>
            <person name="Aroian R.V."/>
        </authorList>
    </citation>
    <scope>NUCLEOTIDE SEQUENCE</scope>
    <source>
        <strain evidence="3">HY135</strain>
    </source>
</reference>
<sequence length="292" mass="32728">MSLHYTEDVSSLFPQIPTSMDETAGLLRALQNGTEEVKGLLKYSCNVMLECRCCRAVFRHPANFHKHKMTVCRAYHKPLAPSYEQILRFQKKVAAMCNPDQPSSSKVMEEGDEGEELVVEDTSFMDSYDGMEEFCEYDRDDSPEPGEVVELPEEGVMVYGVEEIEDDSLSEIEEGEYIEPSEAADPPVVESSSPTQNNPEVDTSGSSGDALEEMDSSNVGKYLPFCFMSSLDPFRIQVVCLSKKTTGTSPGIEEGYVKLLKFKRRVVARMLDKQVARLKAKACGRKRVRLSR</sequence>
<name>A0A016T3D4_9BILA</name>